<dbReference type="Pfam" id="PF06153">
    <property type="entry name" value="CdAMP_rec"/>
    <property type="match status" value="1"/>
</dbReference>
<reference evidence="1" key="1">
    <citation type="journal article" date="2020" name="mSystems">
        <title>Genome- and Community-Level Interaction Insights into Carbon Utilization and Element Cycling Functions of Hydrothermarchaeota in Hydrothermal Sediment.</title>
        <authorList>
            <person name="Zhou Z."/>
            <person name="Liu Y."/>
            <person name="Xu W."/>
            <person name="Pan J."/>
            <person name="Luo Z.H."/>
            <person name="Li M."/>
        </authorList>
    </citation>
    <scope>NUCLEOTIDE SEQUENCE [LARGE SCALE GENOMIC DNA]</scope>
    <source>
        <strain evidence="1">SpSt-192</strain>
    </source>
</reference>
<dbReference type="InterPro" id="IPR011322">
    <property type="entry name" value="N-reg_PII-like_a/b"/>
</dbReference>
<comment type="caution">
    <text evidence="1">The sequence shown here is derived from an EMBL/GenBank/DDBJ whole genome shotgun (WGS) entry which is preliminary data.</text>
</comment>
<dbReference type="PANTHER" id="PTHR38456">
    <property type="entry name" value="CYCLIC DI-AMP RECEPTOR A"/>
    <property type="match status" value="1"/>
</dbReference>
<dbReference type="InterPro" id="IPR010375">
    <property type="entry name" value="CdAMP_rec"/>
</dbReference>
<dbReference type="SUPFAM" id="SSF54913">
    <property type="entry name" value="GlnB-like"/>
    <property type="match status" value="1"/>
</dbReference>
<name>A0A7C2WRW3_9BACT</name>
<dbReference type="PANTHER" id="PTHR38456:SF1">
    <property type="entry name" value="CYCLIC DI-AMP RECEPTOR A"/>
    <property type="match status" value="1"/>
</dbReference>
<evidence type="ECO:0000313" key="1">
    <source>
        <dbReference type="EMBL" id="HEX70305.1"/>
    </source>
</evidence>
<dbReference type="EMBL" id="DSID01000280">
    <property type="protein sequence ID" value="HEX70305.1"/>
    <property type="molecule type" value="Genomic_DNA"/>
</dbReference>
<protein>
    <recommendedName>
        <fullName evidence="2">Transcriptional regulator</fullName>
    </recommendedName>
</protein>
<gene>
    <name evidence="1" type="ORF">ENP13_03570</name>
</gene>
<dbReference type="AlphaFoldDB" id="A0A7C2WRW3"/>
<accession>A0A7C2WRW3</accession>
<organism evidence="1">
    <name type="scientific">Thermorudis sp</name>
    <dbReference type="NCBI Taxonomy" id="1969470"/>
    <lineage>
        <taxon>Bacteria</taxon>
        <taxon>Pseudomonadati</taxon>
        <taxon>Thermomicrobiota</taxon>
        <taxon>Thermomicrobia</taxon>
        <taxon>Thermomicrobia incertae sedis</taxon>
        <taxon>Thermorudis</taxon>
    </lineage>
</organism>
<evidence type="ECO:0008006" key="2">
    <source>
        <dbReference type="Google" id="ProtNLM"/>
    </source>
</evidence>
<sequence length="111" mass="12532">MKLMVVIVQDEDADRLVGELVEEGFRVTRIASTGALLRRDNTSLLLCVEDHEVNRATAIVRRVCRRRKQVVVPYAPALEPGLLYLPENFEVEVGGAIIFVLPVERVERFGE</sequence>
<dbReference type="InterPro" id="IPR015867">
    <property type="entry name" value="N-reg_PII/ATP_PRibTrfase_C"/>
</dbReference>
<proteinExistence type="predicted"/>
<dbReference type="Gene3D" id="3.30.70.120">
    <property type="match status" value="1"/>
</dbReference>